<proteinExistence type="predicted"/>
<gene>
    <name evidence="1" type="ORF">PK98_12935</name>
</gene>
<protein>
    <submittedName>
        <fullName evidence="1">Uncharacterized protein</fullName>
    </submittedName>
</protein>
<reference evidence="1 2" key="1">
    <citation type="submission" date="2014-11" db="EMBL/GenBank/DDBJ databases">
        <title>Draft genome sequence of Kirrobacter mercurialis.</title>
        <authorList>
            <person name="Coil D.A."/>
            <person name="Eisen J.A."/>
        </authorList>
    </citation>
    <scope>NUCLEOTIDE SEQUENCE [LARGE SCALE GENOMIC DNA]</scope>
    <source>
        <strain evidence="1 2">Coronado</strain>
    </source>
</reference>
<dbReference type="Proteomes" id="UP000030988">
    <property type="component" value="Unassembled WGS sequence"/>
</dbReference>
<dbReference type="AlphaFoldDB" id="A0A0B2BTC8"/>
<name>A0A0B2BTC8_9SPHN</name>
<dbReference type="STRING" id="1572751.PK98_12935"/>
<organism evidence="1 2">
    <name type="scientific">Croceibacterium mercuriale</name>
    <dbReference type="NCBI Taxonomy" id="1572751"/>
    <lineage>
        <taxon>Bacteria</taxon>
        <taxon>Pseudomonadati</taxon>
        <taxon>Pseudomonadota</taxon>
        <taxon>Alphaproteobacteria</taxon>
        <taxon>Sphingomonadales</taxon>
        <taxon>Erythrobacteraceae</taxon>
        <taxon>Croceibacterium</taxon>
    </lineage>
</organism>
<sequence length="86" mass="9694">MCWAILAGDKHQLAEGLVVEIAFDQIIEDVPARLEGATLLDVDTAILDKKRRPDRWHAFARARLRAQALGLGHYLQAREGVSRFGW</sequence>
<dbReference type="EMBL" id="JTDN01000002">
    <property type="protein sequence ID" value="KHL24798.1"/>
    <property type="molecule type" value="Genomic_DNA"/>
</dbReference>
<evidence type="ECO:0000313" key="2">
    <source>
        <dbReference type="Proteomes" id="UP000030988"/>
    </source>
</evidence>
<comment type="caution">
    <text evidence="1">The sequence shown here is derived from an EMBL/GenBank/DDBJ whole genome shotgun (WGS) entry which is preliminary data.</text>
</comment>
<accession>A0A0B2BTC8</accession>
<evidence type="ECO:0000313" key="1">
    <source>
        <dbReference type="EMBL" id="KHL24798.1"/>
    </source>
</evidence>
<keyword evidence="2" id="KW-1185">Reference proteome</keyword>